<feature type="transmembrane region" description="Helical" evidence="1">
    <location>
        <begin position="349"/>
        <end position="368"/>
    </location>
</feature>
<sequence>MTEREISPTLGRLILGAVGALAGLSFWGLVDVLPDLIERTEWPYLFLTSFTASFFIACLALIGPVPAARAAIASAGLGLVIATLLTWAGQRFEGVDAFMQTGHPLPIFFLLTFTPLPFFIAKIREGRWDDYSALFAHSWDIVVRYAAALLFVGIAWGVLMLSDAMLQLVGVTFIQQLLRIDVVPYVLVGTVLGVALAVVNELSEYVSPYLILRLLRLLLPAVLVVVSVFLVALPFKGLSNLFGTLSAAATLMAMAMGATTLVTTALDADGQSAVQGRVMRLLTQGLALVLPALGILAGVAIWLRVDQYGWTPDRLAAATLAALVLGYGASYAVAVILRRDWAERIRRINVVMALVVMAVGIAWLTPLLNPQRIATANQVARFEAGKVSAEKLDLWSIGREWGHAGVAGFEQLAEMQVHPDAALLAERIEKVKNTTSRYSWRDTENISAQGRLAEELQAVLPVLPVNVALPDGVLSAMGEWRLRMATEACGRTTPAGNPECLALVVELVRDNAGPEVVLFYVLSDGRLWSDMLSTRTNGDAYVVAPRMNGNFAVQSREGAEHLDALFSGEFETPSAGINYLDFAGQRLFFAP</sequence>
<dbReference type="InterPro" id="IPR025291">
    <property type="entry name" value="DUF4153"/>
</dbReference>
<feature type="transmembrane region" description="Helical" evidence="1">
    <location>
        <begin position="42"/>
        <end position="63"/>
    </location>
</feature>
<protein>
    <recommendedName>
        <fullName evidence="4">DUF4153 domain-containing protein</fullName>
    </recommendedName>
</protein>
<keyword evidence="1" id="KW-0472">Membrane</keyword>
<dbReference type="RefSeq" id="WP_093966154.1">
    <property type="nucleotide sequence ID" value="NZ_FXYE01000001.1"/>
</dbReference>
<evidence type="ECO:0000313" key="3">
    <source>
        <dbReference type="Proteomes" id="UP000202922"/>
    </source>
</evidence>
<evidence type="ECO:0000313" key="2">
    <source>
        <dbReference type="EMBL" id="SMX33179.1"/>
    </source>
</evidence>
<feature type="transmembrane region" description="Helical" evidence="1">
    <location>
        <begin position="142"/>
        <end position="162"/>
    </location>
</feature>
<dbReference type="AlphaFoldDB" id="A0A238JRA6"/>
<feature type="transmembrane region" description="Helical" evidence="1">
    <location>
        <begin position="182"/>
        <end position="202"/>
    </location>
</feature>
<feature type="transmembrane region" description="Helical" evidence="1">
    <location>
        <begin position="70"/>
        <end position="89"/>
    </location>
</feature>
<name>A0A238JRA6_9RHOB</name>
<gene>
    <name evidence="2" type="ORF">COL8621_00974</name>
</gene>
<keyword evidence="1" id="KW-1133">Transmembrane helix</keyword>
<proteinExistence type="predicted"/>
<feature type="transmembrane region" description="Helical" evidence="1">
    <location>
        <begin position="101"/>
        <end position="121"/>
    </location>
</feature>
<dbReference type="EMBL" id="FXYE01000001">
    <property type="protein sequence ID" value="SMX33179.1"/>
    <property type="molecule type" value="Genomic_DNA"/>
</dbReference>
<dbReference type="Proteomes" id="UP000202922">
    <property type="component" value="Unassembled WGS sequence"/>
</dbReference>
<dbReference type="OrthoDB" id="7402611at2"/>
<keyword evidence="3" id="KW-1185">Reference proteome</keyword>
<evidence type="ECO:0000256" key="1">
    <source>
        <dbReference type="SAM" id="Phobius"/>
    </source>
</evidence>
<keyword evidence="1" id="KW-0812">Transmembrane</keyword>
<dbReference type="Pfam" id="PF13687">
    <property type="entry name" value="DUF4153"/>
    <property type="match status" value="1"/>
</dbReference>
<reference evidence="3" key="1">
    <citation type="submission" date="2017-05" db="EMBL/GenBank/DDBJ databases">
        <authorList>
            <person name="Rodrigo-Torres L."/>
            <person name="Arahal R. D."/>
            <person name="Lucena T."/>
        </authorList>
    </citation>
    <scope>NUCLEOTIDE SEQUENCE [LARGE SCALE GENOMIC DNA]</scope>
    <source>
        <strain evidence="3">CECT 8621</strain>
    </source>
</reference>
<accession>A0A238JRA6</accession>
<feature type="transmembrane region" description="Helical" evidence="1">
    <location>
        <begin position="241"/>
        <end position="266"/>
    </location>
</feature>
<feature type="transmembrane region" description="Helical" evidence="1">
    <location>
        <begin position="315"/>
        <end position="337"/>
    </location>
</feature>
<feature type="transmembrane region" description="Helical" evidence="1">
    <location>
        <begin position="278"/>
        <end position="303"/>
    </location>
</feature>
<organism evidence="2 3">
    <name type="scientific">Actibacterium lipolyticum</name>
    <dbReference type="NCBI Taxonomy" id="1524263"/>
    <lineage>
        <taxon>Bacteria</taxon>
        <taxon>Pseudomonadati</taxon>
        <taxon>Pseudomonadota</taxon>
        <taxon>Alphaproteobacteria</taxon>
        <taxon>Rhodobacterales</taxon>
        <taxon>Roseobacteraceae</taxon>
        <taxon>Actibacterium</taxon>
    </lineage>
</organism>
<feature type="transmembrane region" description="Helical" evidence="1">
    <location>
        <begin position="214"/>
        <end position="235"/>
    </location>
</feature>
<feature type="transmembrane region" description="Helical" evidence="1">
    <location>
        <begin position="12"/>
        <end position="30"/>
    </location>
</feature>
<evidence type="ECO:0008006" key="4">
    <source>
        <dbReference type="Google" id="ProtNLM"/>
    </source>
</evidence>